<dbReference type="GO" id="GO:0003677">
    <property type="term" value="F:DNA binding"/>
    <property type="evidence" value="ECO:0007669"/>
    <property type="project" value="InterPro"/>
</dbReference>
<dbReference type="InterPro" id="IPR002104">
    <property type="entry name" value="Integrase_catalytic"/>
</dbReference>
<organism evidence="3 4">
    <name type="scientific">Glutamicibacter soli</name>
    <dbReference type="NCBI Taxonomy" id="453836"/>
    <lineage>
        <taxon>Bacteria</taxon>
        <taxon>Bacillati</taxon>
        <taxon>Actinomycetota</taxon>
        <taxon>Actinomycetes</taxon>
        <taxon>Micrococcales</taxon>
        <taxon>Micrococcaceae</taxon>
        <taxon>Glutamicibacter</taxon>
    </lineage>
</organism>
<dbReference type="PANTHER" id="PTHR30349">
    <property type="entry name" value="PHAGE INTEGRASE-RELATED"/>
    <property type="match status" value="1"/>
</dbReference>
<dbReference type="Pfam" id="PF00589">
    <property type="entry name" value="Phage_integrase"/>
    <property type="match status" value="1"/>
</dbReference>
<dbReference type="EMBL" id="WYDN01000039">
    <property type="protein sequence ID" value="NAZ17931.1"/>
    <property type="molecule type" value="Genomic_DNA"/>
</dbReference>
<dbReference type="AlphaFoldDB" id="A0A6L9G817"/>
<dbReference type="InterPro" id="IPR013762">
    <property type="entry name" value="Integrase-like_cat_sf"/>
</dbReference>
<proteinExistence type="predicted"/>
<feature type="domain" description="Tyr recombinase" evidence="2">
    <location>
        <begin position="107"/>
        <end position="305"/>
    </location>
</feature>
<evidence type="ECO:0000313" key="3">
    <source>
        <dbReference type="EMBL" id="NAZ17931.1"/>
    </source>
</evidence>
<protein>
    <submittedName>
        <fullName evidence="3">Tyrosine-type recombinase/integrase</fullName>
    </submittedName>
</protein>
<evidence type="ECO:0000259" key="2">
    <source>
        <dbReference type="PROSITE" id="PS51898"/>
    </source>
</evidence>
<reference evidence="3 4" key="1">
    <citation type="submission" date="2020-01" db="EMBL/GenBank/DDBJ databases">
        <title>Glutamicibacter soli M275.</title>
        <authorList>
            <person name="Meng X."/>
        </authorList>
    </citation>
    <scope>NUCLEOTIDE SEQUENCE [LARGE SCALE GENOMIC DNA]</scope>
    <source>
        <strain evidence="3 4">M275</strain>
    </source>
</reference>
<sequence>MNTPQSFDLADLAENYLRMRRHLGFKLVSFSTALHGFVRFMQEQHEPVITTALAVQWAKDEAPRSELAYTWGRRLMVVRIFARHANALDPRHQIPPADILPAPTRRSLPYIYDDVEVDALMRAASALLPPFRGKTMSTFIGLLSVTGMRTGEVHRLNLEDVDLDHGVIHVVDSKFNKSREIPLHPSTVKALANYRQERDRYLGGQGETTAFFVNVRKVRFKEQSPNQCFPGLLAIAGITAPGRPLPHLHDFRHTFATRTLTEWYRNGEDVEAMMPVLSTYLGHVDPKSTFWYLTGTLELMGLAAERLSASLGFQEEQQ</sequence>
<dbReference type="GO" id="GO:0015074">
    <property type="term" value="P:DNA integration"/>
    <property type="evidence" value="ECO:0007669"/>
    <property type="project" value="InterPro"/>
</dbReference>
<dbReference type="GO" id="GO:0006310">
    <property type="term" value="P:DNA recombination"/>
    <property type="evidence" value="ECO:0007669"/>
    <property type="project" value="UniProtKB-KW"/>
</dbReference>
<evidence type="ECO:0000256" key="1">
    <source>
        <dbReference type="ARBA" id="ARBA00023172"/>
    </source>
</evidence>
<gene>
    <name evidence="3" type="ORF">GT020_18020</name>
</gene>
<dbReference type="RefSeq" id="WP_161450233.1">
    <property type="nucleotide sequence ID" value="NZ_WYDN01000039.1"/>
</dbReference>
<dbReference type="InterPro" id="IPR050090">
    <property type="entry name" value="Tyrosine_recombinase_XerCD"/>
</dbReference>
<dbReference type="Gene3D" id="1.10.443.10">
    <property type="entry name" value="Intergrase catalytic core"/>
    <property type="match status" value="1"/>
</dbReference>
<dbReference type="PROSITE" id="PS51898">
    <property type="entry name" value="TYR_RECOMBINASE"/>
    <property type="match status" value="1"/>
</dbReference>
<comment type="caution">
    <text evidence="3">The sequence shown here is derived from an EMBL/GenBank/DDBJ whole genome shotgun (WGS) entry which is preliminary data.</text>
</comment>
<dbReference type="InterPro" id="IPR011010">
    <property type="entry name" value="DNA_brk_join_enz"/>
</dbReference>
<dbReference type="PANTHER" id="PTHR30349:SF64">
    <property type="entry name" value="PROPHAGE INTEGRASE INTD-RELATED"/>
    <property type="match status" value="1"/>
</dbReference>
<evidence type="ECO:0000313" key="4">
    <source>
        <dbReference type="Proteomes" id="UP000477543"/>
    </source>
</evidence>
<keyword evidence="1" id="KW-0233">DNA recombination</keyword>
<accession>A0A6L9G817</accession>
<dbReference type="Proteomes" id="UP000477543">
    <property type="component" value="Unassembled WGS sequence"/>
</dbReference>
<name>A0A6L9G817_9MICC</name>
<dbReference type="SUPFAM" id="SSF56349">
    <property type="entry name" value="DNA breaking-rejoining enzymes"/>
    <property type="match status" value="1"/>
</dbReference>